<reference evidence="4" key="1">
    <citation type="submission" date="2016-10" db="EMBL/GenBank/DDBJ databases">
        <authorList>
            <person name="Varghese N."/>
        </authorList>
    </citation>
    <scope>NUCLEOTIDE SEQUENCE [LARGE SCALE GENOMIC DNA]</scope>
    <source>
        <strain evidence="4">DSM 17980</strain>
    </source>
</reference>
<feature type="domain" description="FLZ-type" evidence="2">
    <location>
        <begin position="16"/>
        <end position="53"/>
    </location>
</feature>
<dbReference type="GO" id="GO:0008270">
    <property type="term" value="F:zinc ion binding"/>
    <property type="evidence" value="ECO:0007669"/>
    <property type="project" value="UniProtKB-KW"/>
</dbReference>
<dbReference type="EMBL" id="FPBV01000001">
    <property type="protein sequence ID" value="SFU39496.1"/>
    <property type="molecule type" value="Genomic_DNA"/>
</dbReference>
<organism evidence="3 4">
    <name type="scientific">Alicyclobacillus macrosporangiidus</name>
    <dbReference type="NCBI Taxonomy" id="392015"/>
    <lineage>
        <taxon>Bacteria</taxon>
        <taxon>Bacillati</taxon>
        <taxon>Bacillota</taxon>
        <taxon>Bacilli</taxon>
        <taxon>Bacillales</taxon>
        <taxon>Alicyclobacillaceae</taxon>
        <taxon>Alicyclobacillus</taxon>
    </lineage>
</organism>
<keyword evidence="1" id="KW-0479">Metal-binding</keyword>
<dbReference type="Proteomes" id="UP000183508">
    <property type="component" value="Unassembled WGS sequence"/>
</dbReference>
<evidence type="ECO:0000256" key="1">
    <source>
        <dbReference type="ARBA" id="ARBA00022723"/>
    </source>
</evidence>
<protein>
    <submittedName>
        <fullName evidence="3">Zinc-finger of the FCS-type, C2-C2</fullName>
    </submittedName>
</protein>
<evidence type="ECO:0000313" key="3">
    <source>
        <dbReference type="EMBL" id="SFU39496.1"/>
    </source>
</evidence>
<evidence type="ECO:0000313" key="4">
    <source>
        <dbReference type="Proteomes" id="UP000183508"/>
    </source>
</evidence>
<keyword evidence="4" id="KW-1185">Reference proteome</keyword>
<name>A0A1I7FU12_9BACL</name>
<proteinExistence type="predicted"/>
<keyword evidence="3" id="KW-0862">Zinc</keyword>
<dbReference type="AlphaFoldDB" id="A0A1I7FU12"/>
<sequence>MPSDAAIRAMIDDYITRVPEPNVVSSCSYCEGELYEGQEVTVYEDEVFCDEDCLVSYLRQHSYVYSAVLGVDY</sequence>
<dbReference type="STRING" id="392015.SAMN05421543_101447"/>
<evidence type="ECO:0000259" key="2">
    <source>
        <dbReference type="Pfam" id="PF04570"/>
    </source>
</evidence>
<dbReference type="OrthoDB" id="2455383at2"/>
<keyword evidence="3" id="KW-0863">Zinc-finger</keyword>
<gene>
    <name evidence="3" type="ORF">SAMN05421543_101447</name>
</gene>
<dbReference type="Pfam" id="PF04570">
    <property type="entry name" value="zf-FLZ"/>
    <property type="match status" value="1"/>
</dbReference>
<dbReference type="InterPro" id="IPR007650">
    <property type="entry name" value="Zf-FLZ_dom"/>
</dbReference>
<accession>A0A1I7FU12</accession>
<dbReference type="RefSeq" id="WP_074949064.1">
    <property type="nucleotide sequence ID" value="NZ_FPBV01000001.1"/>
</dbReference>